<proteinExistence type="inferred from homology"/>
<evidence type="ECO:0000313" key="6">
    <source>
        <dbReference type="Proteomes" id="UP001458880"/>
    </source>
</evidence>
<gene>
    <name evidence="5" type="ORF">QE152_g3799</name>
</gene>
<dbReference type="Proteomes" id="UP001458880">
    <property type="component" value="Unassembled WGS sequence"/>
</dbReference>
<comment type="subcellular location">
    <subcellularLocation>
        <location evidence="1">Nucleus</location>
    </subcellularLocation>
</comment>
<dbReference type="EMBL" id="JASPKY010000016">
    <property type="protein sequence ID" value="KAK9752937.1"/>
    <property type="molecule type" value="Genomic_DNA"/>
</dbReference>
<protein>
    <recommendedName>
        <fullName evidence="3">Mini-chromosome maintenance complex-binding protein</fullName>
    </recommendedName>
</protein>
<name>A0AAW1N4K9_POPJA</name>
<dbReference type="AlphaFoldDB" id="A0AAW1N4K9"/>
<evidence type="ECO:0000313" key="5">
    <source>
        <dbReference type="EMBL" id="KAK9752937.1"/>
    </source>
</evidence>
<evidence type="ECO:0000256" key="2">
    <source>
        <dbReference type="ARBA" id="ARBA00007925"/>
    </source>
</evidence>
<sequence length="577" mass="67020">MDPIKWNISHFVENENDCLNYIRENYQLLPYLNVNEFEQIPYNSLVRFRGMDMYDPEYYLQKCEIINRSSNTTYSQTGKYRDTINCKDDEELDLENKNNISSERHTFVVISTPAVNDWITEIEKTRHKIKHDERSSCSSGIKRPLENEEEMEMEAIPNKKTSPTTYTKITKPSLSKEHYLNFPIPGENGKACQVKVYENDSNIKLNEVYDFVGYLSTDVIALQDNENDFGMEMEIQTHNPPTSLIPRLHCVFWKKIEYQNPLVENISLNTEKIQFLRQELHLILTEVMMGDELAANYLLYHLLSRVYLRRDLMPLGTFTLNISNIPVQAVEDYGNKLYELLQILLPKSHYLPMTLENMNDLRFTPKKDYECNRLTTGLLQLSDGTHLVLDETKLSSGKLNESGVKAVSAINNIIKSQKVGYDFNYYTMEFDCDIPILVLSEGKSLLPSDGQVVLKPSEIHVNTFNEIYEAVKKLLNPDLLNDIRTYLTISKYGQYEILDGMLLTISKYGQYEILDGMLKIVQNDFVNFRQIDKINADDLHQLLVLSRLICLSEGKSSLDEECWRSACDLEKQRKLRL</sequence>
<organism evidence="5 6">
    <name type="scientific">Popillia japonica</name>
    <name type="common">Japanese beetle</name>
    <dbReference type="NCBI Taxonomy" id="7064"/>
    <lineage>
        <taxon>Eukaryota</taxon>
        <taxon>Metazoa</taxon>
        <taxon>Ecdysozoa</taxon>
        <taxon>Arthropoda</taxon>
        <taxon>Hexapoda</taxon>
        <taxon>Insecta</taxon>
        <taxon>Pterygota</taxon>
        <taxon>Neoptera</taxon>
        <taxon>Endopterygota</taxon>
        <taxon>Coleoptera</taxon>
        <taxon>Polyphaga</taxon>
        <taxon>Scarabaeiformia</taxon>
        <taxon>Scarabaeidae</taxon>
        <taxon>Rutelinae</taxon>
        <taxon>Popillia</taxon>
    </lineage>
</organism>
<comment type="caution">
    <text evidence="5">The sequence shown here is derived from an EMBL/GenBank/DDBJ whole genome shotgun (WGS) entry which is preliminary data.</text>
</comment>
<dbReference type="PANTHER" id="PTHR13489:SF0">
    <property type="entry name" value="MINI-CHROMOSOME MAINTENANCE COMPLEX-BINDING PROTEIN"/>
    <property type="match status" value="1"/>
</dbReference>
<comment type="similarity">
    <text evidence="2">Belongs to the MCMBP family.</text>
</comment>
<keyword evidence="6" id="KW-1185">Reference proteome</keyword>
<keyword evidence="4" id="KW-0539">Nucleus</keyword>
<dbReference type="PANTHER" id="PTHR13489">
    <property type="entry name" value="MINI-CHROMOSOME MAINTENANCE COMPLEX-BINDING PROTEIN"/>
    <property type="match status" value="1"/>
</dbReference>
<dbReference type="GO" id="GO:0003682">
    <property type="term" value="F:chromatin binding"/>
    <property type="evidence" value="ECO:0007669"/>
    <property type="project" value="TreeGrafter"/>
</dbReference>
<dbReference type="InterPro" id="IPR019140">
    <property type="entry name" value="MCM_complex-bd"/>
</dbReference>
<dbReference type="Pfam" id="PF09739">
    <property type="entry name" value="MCM_bind"/>
    <property type="match status" value="1"/>
</dbReference>
<dbReference type="GO" id="GO:0005634">
    <property type="term" value="C:nucleus"/>
    <property type="evidence" value="ECO:0007669"/>
    <property type="project" value="UniProtKB-SubCell"/>
</dbReference>
<reference evidence="5 6" key="1">
    <citation type="journal article" date="2024" name="BMC Genomics">
        <title>De novo assembly and annotation of Popillia japonica's genome with initial clues to its potential as an invasive pest.</title>
        <authorList>
            <person name="Cucini C."/>
            <person name="Boschi S."/>
            <person name="Funari R."/>
            <person name="Cardaioli E."/>
            <person name="Iannotti N."/>
            <person name="Marturano G."/>
            <person name="Paoli F."/>
            <person name="Bruttini M."/>
            <person name="Carapelli A."/>
            <person name="Frati F."/>
            <person name="Nardi F."/>
        </authorList>
    </citation>
    <scope>NUCLEOTIDE SEQUENCE [LARGE SCALE GENOMIC DNA]</scope>
    <source>
        <strain evidence="5">DMR45628</strain>
    </source>
</reference>
<dbReference type="GO" id="GO:0006261">
    <property type="term" value="P:DNA-templated DNA replication"/>
    <property type="evidence" value="ECO:0007669"/>
    <property type="project" value="TreeGrafter"/>
</dbReference>
<accession>A0AAW1N4K9</accession>
<evidence type="ECO:0000256" key="4">
    <source>
        <dbReference type="ARBA" id="ARBA00023242"/>
    </source>
</evidence>
<evidence type="ECO:0000256" key="1">
    <source>
        <dbReference type="ARBA" id="ARBA00004123"/>
    </source>
</evidence>
<evidence type="ECO:0000256" key="3">
    <source>
        <dbReference type="ARBA" id="ARBA00015405"/>
    </source>
</evidence>